<evidence type="ECO:0000256" key="1">
    <source>
        <dbReference type="ARBA" id="ARBA00004651"/>
    </source>
</evidence>
<dbReference type="Pfam" id="PF01943">
    <property type="entry name" value="Polysacc_synt"/>
    <property type="match status" value="1"/>
</dbReference>
<feature type="transmembrane region" description="Helical" evidence="6">
    <location>
        <begin position="416"/>
        <end position="439"/>
    </location>
</feature>
<organism evidence="7 8">
    <name type="scientific">Clostridium estertheticum</name>
    <dbReference type="NCBI Taxonomy" id="238834"/>
    <lineage>
        <taxon>Bacteria</taxon>
        <taxon>Bacillati</taxon>
        <taxon>Bacillota</taxon>
        <taxon>Clostridia</taxon>
        <taxon>Eubacteriales</taxon>
        <taxon>Clostridiaceae</taxon>
        <taxon>Clostridium</taxon>
    </lineage>
</organism>
<evidence type="ECO:0000256" key="2">
    <source>
        <dbReference type="ARBA" id="ARBA00022475"/>
    </source>
</evidence>
<comment type="subcellular location">
    <subcellularLocation>
        <location evidence="1">Cell membrane</location>
        <topology evidence="1">Multi-pass membrane protein</topology>
    </subcellularLocation>
</comment>
<feature type="transmembrane region" description="Helical" evidence="6">
    <location>
        <begin position="87"/>
        <end position="108"/>
    </location>
</feature>
<feature type="transmembrane region" description="Helical" evidence="6">
    <location>
        <begin position="120"/>
        <end position="139"/>
    </location>
</feature>
<protein>
    <submittedName>
        <fullName evidence="7">Polysaccharide biosynthesis protein</fullName>
    </submittedName>
</protein>
<accession>A0A7Y3STJ3</accession>
<feature type="transmembrane region" description="Helical" evidence="6">
    <location>
        <begin position="289"/>
        <end position="311"/>
    </location>
</feature>
<dbReference type="CDD" id="cd13124">
    <property type="entry name" value="MATE_SpoVB_like"/>
    <property type="match status" value="1"/>
</dbReference>
<feature type="transmembrane region" description="Helical" evidence="6">
    <location>
        <begin position="362"/>
        <end position="380"/>
    </location>
</feature>
<proteinExistence type="predicted"/>
<dbReference type="PANTHER" id="PTHR30250">
    <property type="entry name" value="PST FAMILY PREDICTED COLANIC ACID TRANSPORTER"/>
    <property type="match status" value="1"/>
</dbReference>
<comment type="caution">
    <text evidence="7">The sequence shown here is derived from an EMBL/GenBank/DDBJ whole genome shotgun (WGS) entry which is preliminary data.</text>
</comment>
<name>A0A7Y3STJ3_9CLOT</name>
<dbReference type="InterPro" id="IPR002797">
    <property type="entry name" value="Polysacc_synth"/>
</dbReference>
<sequence>MKKQSVSNGFTILTLGSLIVKIPSLLYLIILTLIIGQEGFGVYSAVYTIYIFIYIVTNSGMSVATAKLLSELAAKGRHNDITRSFKLILLLMAIVGLTMSLLMCFYALPLSKAIKFPKAYIAVRALAPAIFFTSILSVYRGYFQASGNMVPTTISQIIEQFINVASSLLFAYLLMKYGIEAACAGATVGTSLGAFAAIIYLIHVYKKDKTSNINEEKPQFKYKNVSTKDLLNKIFKYAIPITICLGMQNAGSLIDMINVKDRLIVAGFSDSIASSLFGIIGQFNTLINVPITIISALSVALLPSISASNILGEKNEIKRKILYSFRLCFIIAIPSAIGFSVLGKPIYTMLFPITIEGYKFMAFGSIIVVLWSIVLIQTAILQGIGKLYIATTYILFGIILKVFINYNVVSIRNINIYGALLGNISYFIIPLVLNQLLLVKTLKVKLSLFKISLKPLISALFMGIIIYPSQYIMFRFFRLVCNTYLSNALSTLLSIILGGFIYVYILALTKGIDKDDLQLIPSPITKRIPSVILKKIKNSNYIVK</sequence>
<dbReference type="RefSeq" id="WP_171295891.1">
    <property type="nucleotide sequence ID" value="NZ_CP087098.1"/>
</dbReference>
<reference evidence="7 8" key="1">
    <citation type="submission" date="2020-05" db="EMBL/GenBank/DDBJ databases">
        <title>Complete genome of Clostridium estertheticum subspecies estertheticum, isolated from Vacuum packed lamb meat from New Zealand imported to Switzerland.</title>
        <authorList>
            <person name="Wambui J."/>
            <person name="Stevens M.J.A."/>
            <person name="Stephan R."/>
        </authorList>
    </citation>
    <scope>NUCLEOTIDE SEQUENCE [LARGE SCALE GENOMIC DNA]</scope>
    <source>
        <strain evidence="7 8">CEST001</strain>
    </source>
</reference>
<keyword evidence="4 6" id="KW-1133">Transmembrane helix</keyword>
<dbReference type="GO" id="GO:0005886">
    <property type="term" value="C:plasma membrane"/>
    <property type="evidence" value="ECO:0007669"/>
    <property type="project" value="UniProtKB-SubCell"/>
</dbReference>
<feature type="transmembrane region" description="Helical" evidence="6">
    <location>
        <begin position="160"/>
        <end position="179"/>
    </location>
</feature>
<evidence type="ECO:0000256" key="6">
    <source>
        <dbReference type="SAM" id="Phobius"/>
    </source>
</evidence>
<gene>
    <name evidence="7" type="ORF">HLQ16_04045</name>
</gene>
<dbReference type="InterPro" id="IPR050833">
    <property type="entry name" value="Poly_Biosynth_Transport"/>
</dbReference>
<dbReference type="PANTHER" id="PTHR30250:SF21">
    <property type="entry name" value="LIPID II FLIPPASE MURJ"/>
    <property type="match status" value="1"/>
</dbReference>
<keyword evidence="3 6" id="KW-0812">Transmembrane</keyword>
<evidence type="ECO:0000313" key="7">
    <source>
        <dbReference type="EMBL" id="NNU75096.1"/>
    </source>
</evidence>
<dbReference type="EMBL" id="JABEYB010000003">
    <property type="protein sequence ID" value="NNU75096.1"/>
    <property type="molecule type" value="Genomic_DNA"/>
</dbReference>
<feature type="transmembrane region" description="Helical" evidence="6">
    <location>
        <begin position="185"/>
        <end position="205"/>
    </location>
</feature>
<keyword evidence="2" id="KW-1003">Cell membrane</keyword>
<dbReference type="AlphaFoldDB" id="A0A7Y3STJ3"/>
<evidence type="ECO:0000256" key="4">
    <source>
        <dbReference type="ARBA" id="ARBA00022989"/>
    </source>
</evidence>
<keyword evidence="5 6" id="KW-0472">Membrane</keyword>
<evidence type="ECO:0000313" key="8">
    <source>
        <dbReference type="Proteomes" id="UP000531659"/>
    </source>
</evidence>
<dbReference type="Proteomes" id="UP000531659">
    <property type="component" value="Unassembled WGS sequence"/>
</dbReference>
<feature type="transmembrane region" description="Helical" evidence="6">
    <location>
        <begin position="451"/>
        <end position="472"/>
    </location>
</feature>
<feature type="transmembrane region" description="Helical" evidence="6">
    <location>
        <begin position="323"/>
        <end position="342"/>
    </location>
</feature>
<dbReference type="PIRSF" id="PIRSF038958">
    <property type="entry name" value="PG_synth_SpoVB"/>
    <property type="match status" value="1"/>
</dbReference>
<dbReference type="InterPro" id="IPR024923">
    <property type="entry name" value="PG_synth_SpoVB"/>
</dbReference>
<feature type="transmembrane region" description="Helical" evidence="6">
    <location>
        <begin position="387"/>
        <end position="404"/>
    </location>
</feature>
<feature type="transmembrane region" description="Helical" evidence="6">
    <location>
        <begin position="12"/>
        <end position="35"/>
    </location>
</feature>
<feature type="transmembrane region" description="Helical" evidence="6">
    <location>
        <begin position="47"/>
        <end position="66"/>
    </location>
</feature>
<evidence type="ECO:0000256" key="3">
    <source>
        <dbReference type="ARBA" id="ARBA00022692"/>
    </source>
</evidence>
<evidence type="ECO:0000256" key="5">
    <source>
        <dbReference type="ARBA" id="ARBA00023136"/>
    </source>
</evidence>
<feature type="transmembrane region" description="Helical" evidence="6">
    <location>
        <begin position="484"/>
        <end position="507"/>
    </location>
</feature>